<evidence type="ECO:0000313" key="1">
    <source>
        <dbReference type="EMBL" id="EFE09890.1"/>
    </source>
</evidence>
<organism evidence="1 2">
    <name type="scientific">Citrobacter youngae ATCC 29220</name>
    <dbReference type="NCBI Taxonomy" id="500640"/>
    <lineage>
        <taxon>Bacteria</taxon>
        <taxon>Pseudomonadati</taxon>
        <taxon>Pseudomonadota</taxon>
        <taxon>Gammaproteobacteria</taxon>
        <taxon>Enterobacterales</taxon>
        <taxon>Enterobacteriaceae</taxon>
        <taxon>Citrobacter</taxon>
        <taxon>Citrobacter freundii complex</taxon>
    </lineage>
</organism>
<proteinExistence type="predicted"/>
<accession>D4B6W0</accession>
<dbReference type="Proteomes" id="UP000003880">
    <property type="component" value="Unassembled WGS sequence"/>
</dbReference>
<name>D4B6W0_9ENTR</name>
<dbReference type="HOGENOM" id="CLU_3023773_0_0_6"/>
<reference evidence="1 2" key="1">
    <citation type="submission" date="2010-02" db="EMBL/GenBank/DDBJ databases">
        <authorList>
            <person name="Weinstock G."/>
            <person name="Sodergren E."/>
            <person name="Clifton S."/>
            <person name="Fulton L."/>
            <person name="Fulton B."/>
            <person name="Courtney L."/>
            <person name="Fronick C."/>
            <person name="Harrison M."/>
            <person name="Strong C."/>
            <person name="Farmer C."/>
            <person name="Delahaunty K."/>
            <person name="Markovic C."/>
            <person name="Hall O."/>
            <person name="Minx P."/>
            <person name="Tomlinson C."/>
            <person name="Mitreva M."/>
            <person name="Nelson J."/>
            <person name="Hou S."/>
            <person name="Wollam A."/>
            <person name="Pepin K.H."/>
            <person name="Johnson M."/>
            <person name="Bhonagiri V."/>
            <person name="Zhang X."/>
            <person name="Suruliraj S."/>
            <person name="Warren W."/>
            <person name="Chinwalla A."/>
            <person name="Mardis E.R."/>
            <person name="Wilson R.K."/>
        </authorList>
    </citation>
    <scope>NUCLEOTIDE SEQUENCE [LARGE SCALE GENOMIC DNA]</scope>
    <source>
        <strain evidence="1 2">ATCC 29220</strain>
    </source>
</reference>
<protein>
    <submittedName>
        <fullName evidence="1">Uncharacterized protein</fullName>
    </submittedName>
</protein>
<dbReference type="AlphaFoldDB" id="D4B6W0"/>
<sequence length="55" mass="6644">MFICPRSTTIYPEPVADQFISSHMKLCFSYHPVSWRFINIYQIHRIVRAESRRDV</sequence>
<gene>
    <name evidence="1" type="ORF">CIT292_06049</name>
</gene>
<comment type="caution">
    <text evidence="1">The sequence shown here is derived from an EMBL/GenBank/DDBJ whole genome shotgun (WGS) entry which is preliminary data.</text>
</comment>
<dbReference type="EMBL" id="ABWL02000002">
    <property type="protein sequence ID" value="EFE09890.1"/>
    <property type="molecule type" value="Genomic_DNA"/>
</dbReference>
<evidence type="ECO:0000313" key="2">
    <source>
        <dbReference type="Proteomes" id="UP000003880"/>
    </source>
</evidence>